<sequence>MTPTFDNLAILIPPPTDGVTVAVDWASTADRLGFTPPEDYRQIVSAYGPGLFCGDISVWIPDADATEHEDLFNCIPDAHDTLEEWREHFTRDATQWVDPDGVRQPVVLGDPRIPFTAWGGSSSGAYCYWYRVDDDPNKWPVVSADLRDDVYLFHRGGMAAFIIAYVTGQYEAVAEIVAEADLSFDRWDAVGHGG</sequence>
<protein>
    <recommendedName>
        <fullName evidence="3">Knr4/Smi1-like domain-containing protein</fullName>
    </recommendedName>
</protein>
<evidence type="ECO:0000313" key="2">
    <source>
        <dbReference type="Proteomes" id="UP000001219"/>
    </source>
</evidence>
<gene>
    <name evidence="1" type="ordered locus">Gbro_0303</name>
</gene>
<dbReference type="InterPro" id="IPR037883">
    <property type="entry name" value="Knr4/Smi1-like_sf"/>
</dbReference>
<dbReference type="eggNOG" id="ENOG503215F">
    <property type="taxonomic scope" value="Bacteria"/>
</dbReference>
<reference evidence="2" key="1">
    <citation type="submission" date="2009-10" db="EMBL/GenBank/DDBJ databases">
        <title>The complete chromosome of Gordonia bronchialis DSM 43247.</title>
        <authorList>
            <consortium name="US DOE Joint Genome Institute (JGI-PGF)"/>
            <person name="Lucas S."/>
            <person name="Copeland A."/>
            <person name="Lapidus A."/>
            <person name="Glavina del Rio T."/>
            <person name="Dalin E."/>
            <person name="Tice H."/>
            <person name="Bruce D."/>
            <person name="Goodwin L."/>
            <person name="Pitluck S."/>
            <person name="Kyrpides N."/>
            <person name="Mavromatis K."/>
            <person name="Ivanova N."/>
            <person name="Ovchinnikova G."/>
            <person name="Saunders E."/>
            <person name="Brettin T."/>
            <person name="Detter J.C."/>
            <person name="Han C."/>
            <person name="Larimer F."/>
            <person name="Land M."/>
            <person name="Hauser L."/>
            <person name="Markowitz V."/>
            <person name="Cheng J.-F."/>
            <person name="Hugenholtz P."/>
            <person name="Woyke T."/>
            <person name="Wu D."/>
            <person name="Jando M."/>
            <person name="Schneider S."/>
            <person name="Goeker M."/>
            <person name="Klenk H.-P."/>
            <person name="Eisen J.A."/>
        </authorList>
    </citation>
    <scope>NUCLEOTIDE SEQUENCE [LARGE SCALE GENOMIC DNA]</scope>
    <source>
        <strain evidence="2">ATCC 25592 / DSM 43247 / BCRC 13721 / JCM 3198 / KCTC 3076 / NBRC 16047 / NCTC 10667</strain>
    </source>
</reference>
<dbReference type="STRING" id="526226.Gbro_0303"/>
<accession>D0LCC1</accession>
<dbReference type="Proteomes" id="UP000001219">
    <property type="component" value="Chromosome"/>
</dbReference>
<dbReference type="EMBL" id="CP001802">
    <property type="protein sequence ID" value="ACY19645.1"/>
    <property type="molecule type" value="Genomic_DNA"/>
</dbReference>
<reference evidence="1 2" key="2">
    <citation type="journal article" date="2010" name="Stand. Genomic Sci.">
        <title>Complete genome sequence of Gordonia bronchialis type strain (3410).</title>
        <authorList>
            <person name="Ivanova N."/>
            <person name="Sikorski J."/>
            <person name="Jando M."/>
            <person name="Lapidus A."/>
            <person name="Nolan M."/>
            <person name="Lucas S."/>
            <person name="Del Rio T.G."/>
            <person name="Tice H."/>
            <person name="Copeland A."/>
            <person name="Cheng J.F."/>
            <person name="Chen F."/>
            <person name="Bruce D."/>
            <person name="Goodwin L."/>
            <person name="Pitluck S."/>
            <person name="Mavromatis K."/>
            <person name="Ovchinnikova G."/>
            <person name="Pati A."/>
            <person name="Chen A."/>
            <person name="Palaniappan K."/>
            <person name="Land M."/>
            <person name="Hauser L."/>
            <person name="Chang Y.J."/>
            <person name="Jeffries C.D."/>
            <person name="Chain P."/>
            <person name="Saunders E."/>
            <person name="Han C."/>
            <person name="Detter J.C."/>
            <person name="Brettin T."/>
            <person name="Rohde M."/>
            <person name="Goker M."/>
            <person name="Bristow J."/>
            <person name="Eisen J.A."/>
            <person name="Markowitz V."/>
            <person name="Hugenholtz P."/>
            <person name="Klenk H.P."/>
            <person name="Kyrpides N.C."/>
        </authorList>
    </citation>
    <scope>NUCLEOTIDE SEQUENCE [LARGE SCALE GENOMIC DNA]</scope>
    <source>
        <strain evidence="2">ATCC 25592 / DSM 43247 / BCRC 13721 / JCM 3198 / KCTC 3076 / NBRC 16047 / NCTC 10667</strain>
    </source>
</reference>
<dbReference type="RefSeq" id="WP_012832236.1">
    <property type="nucleotide sequence ID" value="NC_013441.1"/>
</dbReference>
<dbReference type="OrthoDB" id="5572373at2"/>
<dbReference type="AlphaFoldDB" id="D0LCC1"/>
<evidence type="ECO:0008006" key="3">
    <source>
        <dbReference type="Google" id="ProtNLM"/>
    </source>
</evidence>
<dbReference type="SUPFAM" id="SSF160631">
    <property type="entry name" value="SMI1/KNR4-like"/>
    <property type="match status" value="1"/>
</dbReference>
<dbReference type="HOGENOM" id="CLU_1445769_0_0_11"/>
<name>D0LCC1_GORB4</name>
<keyword evidence="2" id="KW-1185">Reference proteome</keyword>
<organism evidence="1 2">
    <name type="scientific">Gordonia bronchialis (strain ATCC 25592 / DSM 43247 / BCRC 13721 / JCM 3198 / KCTC 3076 / NBRC 16047 / NCTC 10667)</name>
    <name type="common">Rhodococcus bronchialis</name>
    <dbReference type="NCBI Taxonomy" id="526226"/>
    <lineage>
        <taxon>Bacteria</taxon>
        <taxon>Bacillati</taxon>
        <taxon>Actinomycetota</taxon>
        <taxon>Actinomycetes</taxon>
        <taxon>Mycobacteriales</taxon>
        <taxon>Gordoniaceae</taxon>
        <taxon>Gordonia</taxon>
    </lineage>
</organism>
<dbReference type="KEGG" id="gbr:Gbro_0303"/>
<proteinExistence type="predicted"/>
<evidence type="ECO:0000313" key="1">
    <source>
        <dbReference type="EMBL" id="ACY19645.1"/>
    </source>
</evidence>